<dbReference type="RefSeq" id="XP_014488139.1">
    <property type="nucleotide sequence ID" value="XM_014632653.1"/>
</dbReference>
<dbReference type="Proteomes" id="UP000515204">
    <property type="component" value="Unplaced"/>
</dbReference>
<organism evidence="1 2">
    <name type="scientific">Dinoponera quadriceps</name>
    <name type="common">South American ant</name>
    <dbReference type="NCBI Taxonomy" id="609295"/>
    <lineage>
        <taxon>Eukaryota</taxon>
        <taxon>Metazoa</taxon>
        <taxon>Ecdysozoa</taxon>
        <taxon>Arthropoda</taxon>
        <taxon>Hexapoda</taxon>
        <taxon>Insecta</taxon>
        <taxon>Pterygota</taxon>
        <taxon>Neoptera</taxon>
        <taxon>Endopterygota</taxon>
        <taxon>Hymenoptera</taxon>
        <taxon>Apocrita</taxon>
        <taxon>Aculeata</taxon>
        <taxon>Formicoidea</taxon>
        <taxon>Formicidae</taxon>
        <taxon>Ponerinae</taxon>
        <taxon>Ponerini</taxon>
        <taxon>Dinoponera</taxon>
    </lineage>
</organism>
<dbReference type="OrthoDB" id="10060112at2759"/>
<sequence length="125" mass="14449">MDIKDYDSKLQAHLAKDIFEKLRKNLTSALKKQTTKLIKNSKLSDLIKNQPSNLVYPRLYGLPKIHKIGISLRPIVNARNSPIYKLVHYLVKRLEPLTGKPDPKSRILHTSYKKFKTTDCGLMTY</sequence>
<gene>
    <name evidence="2" type="primary">LOC106751668</name>
</gene>
<evidence type="ECO:0000313" key="2">
    <source>
        <dbReference type="RefSeq" id="XP_014488139.1"/>
    </source>
</evidence>
<keyword evidence="1" id="KW-1185">Reference proteome</keyword>
<accession>A0A6P3YE25</accession>
<reference evidence="2" key="1">
    <citation type="submission" date="2025-08" db="UniProtKB">
        <authorList>
            <consortium name="RefSeq"/>
        </authorList>
    </citation>
    <scope>IDENTIFICATION</scope>
</reference>
<dbReference type="GeneID" id="106751668"/>
<dbReference type="KEGG" id="dqu:106751668"/>
<evidence type="ECO:0000313" key="1">
    <source>
        <dbReference type="Proteomes" id="UP000515204"/>
    </source>
</evidence>
<dbReference type="AlphaFoldDB" id="A0A6P3YE25"/>
<protein>
    <submittedName>
        <fullName evidence="2">Uncharacterized protein LOC106751668</fullName>
    </submittedName>
</protein>
<name>A0A6P3YE25_DINQU</name>
<proteinExistence type="predicted"/>